<organism evidence="2 3">
    <name type="scientific">Leeuwenhoekiella polynyae</name>
    <dbReference type="NCBI Taxonomy" id="1550906"/>
    <lineage>
        <taxon>Bacteria</taxon>
        <taxon>Pseudomonadati</taxon>
        <taxon>Bacteroidota</taxon>
        <taxon>Flavobacteriia</taxon>
        <taxon>Flavobacteriales</taxon>
        <taxon>Flavobacteriaceae</taxon>
        <taxon>Leeuwenhoekiella</taxon>
    </lineage>
</organism>
<dbReference type="EMBL" id="QOVK01000001">
    <property type="protein sequence ID" value="RXG26597.1"/>
    <property type="molecule type" value="Genomic_DNA"/>
</dbReference>
<dbReference type="Proteomes" id="UP000289859">
    <property type="component" value="Unassembled WGS sequence"/>
</dbReference>
<evidence type="ECO:0000313" key="3">
    <source>
        <dbReference type="Proteomes" id="UP000289859"/>
    </source>
</evidence>
<dbReference type="RefSeq" id="WP_128764230.1">
    <property type="nucleotide sequence ID" value="NZ_JBHUOO010000005.1"/>
</dbReference>
<accession>A0A4Q0PHW2</accession>
<sequence length="180" mass="20317">MKHILTLVLLCICLFSCTNDDNEDSQTVNLKVNHYRNTGVGEGQYLTLLIQEEEAIGSSEWSRLYSPIEDFNYVPGKIYDLTVEKMKVKNPPADGSSIRYKLISINNTEDVDADTTFEIDLKSNGNNFVRLDSGFSILNEIEMDCNLLCDEMTQKLEAQDRVIGNFKHAFPNGIVLLAIN</sequence>
<feature type="domain" description="DUF4377" evidence="1">
    <location>
        <begin position="32"/>
        <end position="105"/>
    </location>
</feature>
<dbReference type="InterPro" id="IPR025485">
    <property type="entry name" value="DUF4377"/>
</dbReference>
<proteinExistence type="predicted"/>
<reference evidence="2 3" key="1">
    <citation type="submission" date="2018-07" db="EMBL/GenBank/DDBJ databases">
        <title>Leeuwenhoekiella genomics.</title>
        <authorList>
            <person name="Tahon G."/>
            <person name="Willems A."/>
        </authorList>
    </citation>
    <scope>NUCLEOTIDE SEQUENCE [LARGE SCALE GENOMIC DNA]</scope>
    <source>
        <strain evidence="2 3">LMG 29608</strain>
    </source>
</reference>
<comment type="caution">
    <text evidence="2">The sequence shown here is derived from an EMBL/GenBank/DDBJ whole genome shotgun (WGS) entry which is preliminary data.</text>
</comment>
<evidence type="ECO:0000259" key="1">
    <source>
        <dbReference type="Pfam" id="PF14302"/>
    </source>
</evidence>
<evidence type="ECO:0000313" key="2">
    <source>
        <dbReference type="EMBL" id="RXG26597.1"/>
    </source>
</evidence>
<dbReference type="AlphaFoldDB" id="A0A4Q0PHW2"/>
<dbReference type="OrthoDB" id="880459at2"/>
<gene>
    <name evidence="2" type="ORF">DSM02_597</name>
</gene>
<name>A0A4Q0PHW2_9FLAO</name>
<protein>
    <recommendedName>
        <fullName evidence="1">DUF4377 domain-containing protein</fullName>
    </recommendedName>
</protein>
<keyword evidence="3" id="KW-1185">Reference proteome</keyword>
<dbReference type="Pfam" id="PF14302">
    <property type="entry name" value="DUF4377"/>
    <property type="match status" value="1"/>
</dbReference>